<feature type="coiled-coil region" evidence="1">
    <location>
        <begin position="62"/>
        <end position="89"/>
    </location>
</feature>
<evidence type="ECO:0000256" key="2">
    <source>
        <dbReference type="SAM" id="MobiDB-lite"/>
    </source>
</evidence>
<dbReference type="WBParaSite" id="GPLIN_001173400">
    <property type="protein sequence ID" value="GPLIN_001173400"/>
    <property type="gene ID" value="GPLIN_001173400"/>
</dbReference>
<dbReference type="Proteomes" id="UP000050741">
    <property type="component" value="Unassembled WGS sequence"/>
</dbReference>
<sequence>MGNVWEREEGREESGAAVEARRHIQPMLPAQKLLFQALRHPKQALIDGEVWPPVFEPENGMHQLKDELIAKMEEQYQNKQKQNSNALTETQKGNGREAMVVAELVEEQKLSNANKFAVMEQQQCSAGKGRRVRDARCAPSRRTVRTQIEIGIFRGRIRLLASRLAVELLRDSRLER</sequence>
<accession>A0A183CFS9</accession>
<evidence type="ECO:0000313" key="3">
    <source>
        <dbReference type="Proteomes" id="UP000050741"/>
    </source>
</evidence>
<dbReference type="AlphaFoldDB" id="A0A183CFS9"/>
<organism evidence="3 4">
    <name type="scientific">Globodera pallida</name>
    <name type="common">Potato cyst nematode worm</name>
    <name type="synonym">Heterodera pallida</name>
    <dbReference type="NCBI Taxonomy" id="36090"/>
    <lineage>
        <taxon>Eukaryota</taxon>
        <taxon>Metazoa</taxon>
        <taxon>Ecdysozoa</taxon>
        <taxon>Nematoda</taxon>
        <taxon>Chromadorea</taxon>
        <taxon>Rhabditida</taxon>
        <taxon>Tylenchina</taxon>
        <taxon>Tylenchomorpha</taxon>
        <taxon>Tylenchoidea</taxon>
        <taxon>Heteroderidae</taxon>
        <taxon>Heteroderinae</taxon>
        <taxon>Globodera</taxon>
    </lineage>
</organism>
<reference evidence="3" key="1">
    <citation type="submission" date="2013-12" db="EMBL/GenBank/DDBJ databases">
        <authorList>
            <person name="Aslett M."/>
        </authorList>
    </citation>
    <scope>NUCLEOTIDE SEQUENCE [LARGE SCALE GENOMIC DNA]</scope>
    <source>
        <strain evidence="3">Lindley</strain>
    </source>
</reference>
<name>A0A183CFS9_GLOPA</name>
<keyword evidence="1" id="KW-0175">Coiled coil</keyword>
<keyword evidence="3" id="KW-1185">Reference proteome</keyword>
<evidence type="ECO:0000256" key="1">
    <source>
        <dbReference type="SAM" id="Coils"/>
    </source>
</evidence>
<protein>
    <submittedName>
        <fullName evidence="4">Mediator of RNA polymerase II transcription subunit 8</fullName>
    </submittedName>
</protein>
<proteinExistence type="predicted"/>
<reference evidence="4" key="3">
    <citation type="submission" date="2016-06" db="UniProtKB">
        <authorList>
            <consortium name="WormBaseParasite"/>
        </authorList>
    </citation>
    <scope>IDENTIFICATION</scope>
</reference>
<reference evidence="3" key="2">
    <citation type="submission" date="2014-05" db="EMBL/GenBank/DDBJ databases">
        <title>The genome and life-stage specific transcriptomes of Globodera pallida elucidate key aspects of plant parasitism by a cyst nematode.</title>
        <authorList>
            <person name="Cotton J.A."/>
            <person name="Lilley C.J."/>
            <person name="Jones L.M."/>
            <person name="Kikuchi T."/>
            <person name="Reid A.J."/>
            <person name="Thorpe P."/>
            <person name="Tsai I.J."/>
            <person name="Beasley H."/>
            <person name="Blok V."/>
            <person name="Cock P.J.A."/>
            <person name="Van den Akker S.E."/>
            <person name="Holroyd N."/>
            <person name="Hunt M."/>
            <person name="Mantelin S."/>
            <person name="Naghra H."/>
            <person name="Pain A."/>
            <person name="Palomares-Rius J.E."/>
            <person name="Zarowiecki M."/>
            <person name="Berriman M."/>
            <person name="Jones J.T."/>
            <person name="Urwin P.E."/>
        </authorList>
    </citation>
    <scope>NUCLEOTIDE SEQUENCE [LARGE SCALE GENOMIC DNA]</scope>
    <source>
        <strain evidence="3">Lindley</strain>
    </source>
</reference>
<evidence type="ECO:0000313" key="4">
    <source>
        <dbReference type="WBParaSite" id="GPLIN_001173400"/>
    </source>
</evidence>
<feature type="region of interest" description="Disordered" evidence="2">
    <location>
        <begin position="1"/>
        <end position="22"/>
    </location>
</feature>